<dbReference type="GO" id="GO:0005829">
    <property type="term" value="C:cytosol"/>
    <property type="evidence" value="ECO:0007669"/>
    <property type="project" value="TreeGrafter"/>
</dbReference>
<evidence type="ECO:0000313" key="9">
    <source>
        <dbReference type="Proteomes" id="UP000522007"/>
    </source>
</evidence>
<dbReference type="InterPro" id="IPR036425">
    <property type="entry name" value="MoaB/Mog-like_dom_sf"/>
</dbReference>
<proteinExistence type="inferred from homology"/>
<dbReference type="PANTHER" id="PTHR43232:SF2">
    <property type="entry name" value="MOLYBDENUM COFACTOR BIOSYNTHESIS PROTEIN B"/>
    <property type="match status" value="1"/>
</dbReference>
<evidence type="ECO:0000313" key="8">
    <source>
        <dbReference type="EMBL" id="MBC1323641.1"/>
    </source>
</evidence>
<evidence type="ECO:0000256" key="1">
    <source>
        <dbReference type="ARBA" id="ARBA00003487"/>
    </source>
</evidence>
<gene>
    <name evidence="8" type="ORF">HB853_11955</name>
</gene>
<dbReference type="Pfam" id="PF00994">
    <property type="entry name" value="MoCF_biosynth"/>
    <property type="match status" value="1"/>
</dbReference>
<dbReference type="UniPathway" id="UPA00344"/>
<evidence type="ECO:0000256" key="5">
    <source>
        <dbReference type="ARBA" id="ARBA00023150"/>
    </source>
</evidence>
<protein>
    <recommendedName>
        <fullName evidence="4 6">Molybdenum cofactor biosynthesis protein B</fullName>
    </recommendedName>
</protein>
<dbReference type="InterPro" id="IPR008284">
    <property type="entry name" value="MoCF_biosynth_CS"/>
</dbReference>
<evidence type="ECO:0000256" key="4">
    <source>
        <dbReference type="ARBA" id="ARBA00015262"/>
    </source>
</evidence>
<accession>A0A7X0W662</accession>
<dbReference type="FunFam" id="3.40.980.10:FF:000006">
    <property type="entry name" value="Molybdenum cofactor biosynthesis protein B"/>
    <property type="match status" value="1"/>
</dbReference>
<dbReference type="Gene3D" id="3.40.980.10">
    <property type="entry name" value="MoaB/Mog-like domain"/>
    <property type="match status" value="1"/>
</dbReference>
<dbReference type="InterPro" id="IPR001453">
    <property type="entry name" value="MoaB/Mog_dom"/>
</dbReference>
<dbReference type="SUPFAM" id="SSF53218">
    <property type="entry name" value="Molybdenum cofactor biosynthesis proteins"/>
    <property type="match status" value="1"/>
</dbReference>
<comment type="function">
    <text evidence="1 6">May be involved in the biosynthesis of molybdopterin.</text>
</comment>
<comment type="caution">
    <text evidence="8">The sequence shown here is derived from an EMBL/GenBank/DDBJ whole genome shotgun (WGS) entry which is preliminary data.</text>
</comment>
<evidence type="ECO:0000256" key="3">
    <source>
        <dbReference type="ARBA" id="ARBA00006112"/>
    </source>
</evidence>
<dbReference type="NCBIfam" id="TIGR00177">
    <property type="entry name" value="molyb_syn"/>
    <property type="match status" value="1"/>
</dbReference>
<feature type="domain" description="MoaB/Mog" evidence="7">
    <location>
        <begin position="12"/>
        <end position="156"/>
    </location>
</feature>
<dbReference type="GO" id="GO:0006777">
    <property type="term" value="P:Mo-molybdopterin cofactor biosynthetic process"/>
    <property type="evidence" value="ECO:0007669"/>
    <property type="project" value="UniProtKB-UniRule"/>
</dbReference>
<dbReference type="CDD" id="cd00886">
    <property type="entry name" value="MogA_MoaB"/>
    <property type="match status" value="1"/>
</dbReference>
<dbReference type="PANTHER" id="PTHR43232">
    <property type="entry name" value="MOLYBDENUM COFACTOR BIOSYNTHESIS PROTEIN B"/>
    <property type="match status" value="1"/>
</dbReference>
<keyword evidence="5 6" id="KW-0501">Molybdenum cofactor biosynthesis</keyword>
<dbReference type="SMART" id="SM00852">
    <property type="entry name" value="MoCF_biosynth"/>
    <property type="match status" value="1"/>
</dbReference>
<sequence length="162" mass="17721">MEQKAFIKVTCSILTISDTRNLTTDTSGRLIQSQLELAGHQVISRVIVPDDAALIKQKMNDLATNGSFCLITNGGTGIARRDITYEALFATIQQEIPGFGEIFRMLSYEEVGSRAMVSRAFAGFSENGLLIFALPGSSNACKLAMEKLIIPELPHLIAERQK</sequence>
<organism evidence="8 9">
    <name type="scientific">Listeria welshimeri</name>
    <dbReference type="NCBI Taxonomy" id="1643"/>
    <lineage>
        <taxon>Bacteria</taxon>
        <taxon>Bacillati</taxon>
        <taxon>Bacillota</taxon>
        <taxon>Bacilli</taxon>
        <taxon>Bacillales</taxon>
        <taxon>Listeriaceae</taxon>
        <taxon>Listeria</taxon>
    </lineage>
</organism>
<name>A0A7X0W662_LISWE</name>
<dbReference type="PROSITE" id="PS01078">
    <property type="entry name" value="MOCF_BIOSYNTHESIS_1"/>
    <property type="match status" value="1"/>
</dbReference>
<dbReference type="GeneID" id="61188915"/>
<comment type="pathway">
    <text evidence="2 6">Cofactor biosynthesis; molybdopterin biosynthesis.</text>
</comment>
<dbReference type="AlphaFoldDB" id="A0A7X0W662"/>
<dbReference type="OMA" id="TGWDGIL"/>
<dbReference type="EMBL" id="JAAROP010000015">
    <property type="protein sequence ID" value="MBC1323641.1"/>
    <property type="molecule type" value="Genomic_DNA"/>
</dbReference>
<comment type="similarity">
    <text evidence="3 6">Belongs to the MoaB/Mog family.</text>
</comment>
<evidence type="ECO:0000256" key="2">
    <source>
        <dbReference type="ARBA" id="ARBA00005046"/>
    </source>
</evidence>
<evidence type="ECO:0000256" key="6">
    <source>
        <dbReference type="PIRNR" id="PIRNR006443"/>
    </source>
</evidence>
<dbReference type="InterPro" id="IPR012245">
    <property type="entry name" value="MoaB"/>
</dbReference>
<dbReference type="RefSeq" id="WP_011701850.1">
    <property type="nucleotide sequence ID" value="NZ_CBCSAN010000001.1"/>
</dbReference>
<evidence type="ECO:0000259" key="7">
    <source>
        <dbReference type="SMART" id="SM00852"/>
    </source>
</evidence>
<dbReference type="Proteomes" id="UP000522007">
    <property type="component" value="Unassembled WGS sequence"/>
</dbReference>
<dbReference type="PIRSF" id="PIRSF006443">
    <property type="entry name" value="MoaB"/>
    <property type="match status" value="1"/>
</dbReference>
<reference evidence="8 9" key="1">
    <citation type="submission" date="2020-03" db="EMBL/GenBank/DDBJ databases">
        <title>Soil Listeria distribution.</title>
        <authorList>
            <person name="Liao J."/>
            <person name="Wiedmann M."/>
        </authorList>
    </citation>
    <scope>NUCLEOTIDE SEQUENCE [LARGE SCALE GENOMIC DNA]</scope>
    <source>
        <strain evidence="8 9">FSL L7-1829</strain>
    </source>
</reference>